<protein>
    <submittedName>
        <fullName evidence="1">Uncharacterized protein</fullName>
    </submittedName>
</protein>
<dbReference type="EMBL" id="CU468135">
    <property type="protein sequence ID" value="CAO95919.1"/>
    <property type="molecule type" value="Genomic_DNA"/>
</dbReference>
<reference evidence="1 2" key="1">
    <citation type="journal article" date="2008" name="Environ. Microbiol.">
        <title>The genome of Erwinia tasmaniensis strain Et1/99, a non-pathogenic bacterium in the genus Erwinia.</title>
        <authorList>
            <person name="Kube M."/>
            <person name="Migdoll A.M."/>
            <person name="Mueller I."/>
            <person name="Kuhl H."/>
            <person name="Beck A."/>
            <person name="Reinhardt R."/>
            <person name="Geider K."/>
        </authorList>
    </citation>
    <scope>NUCLEOTIDE SEQUENCE [LARGE SCALE GENOMIC DNA]</scope>
    <source>
        <strain evidence="2">DSM 17950 / CFBP 7177 / CIP 109463 / NCPPB 4357 / Et1/99</strain>
    </source>
</reference>
<proteinExistence type="predicted"/>
<dbReference type="HOGENOM" id="CLU_1641160_0_0_6"/>
<accession>B2VCN2</accession>
<dbReference type="RefSeq" id="WP_012440621.1">
    <property type="nucleotide sequence ID" value="NC_010694.1"/>
</dbReference>
<gene>
    <name evidence="1" type="ordered locus">ETA_08730</name>
</gene>
<organism evidence="1 2">
    <name type="scientific">Erwinia tasmaniensis (strain DSM 17950 / CFBP 7177 / CIP 109463 / NCPPB 4357 / Et1/99)</name>
    <dbReference type="NCBI Taxonomy" id="465817"/>
    <lineage>
        <taxon>Bacteria</taxon>
        <taxon>Pseudomonadati</taxon>
        <taxon>Pseudomonadota</taxon>
        <taxon>Gammaproteobacteria</taxon>
        <taxon>Enterobacterales</taxon>
        <taxon>Erwiniaceae</taxon>
        <taxon>Erwinia</taxon>
    </lineage>
</organism>
<dbReference type="OrthoDB" id="6540401at2"/>
<sequence>MKERADKINELKYKLQQKKILEVFFEGDSTKDVVFLNESECKEIVKKAFKLAYDHVIKEEMVTDCQHEAVFDNYISKEYKKLFNMHFDEIKKDTVNVFFWTSNIYCAEVNGEVLLKNLDKIISETGCSDLVIINAGLTFGLCLLFDEHSLSIAYWNNVNIR</sequence>
<keyword evidence="2" id="KW-1185">Reference proteome</keyword>
<dbReference type="AlphaFoldDB" id="B2VCN2"/>
<dbReference type="Proteomes" id="UP000001726">
    <property type="component" value="Chromosome"/>
</dbReference>
<dbReference type="KEGG" id="eta:ETA_08730"/>
<dbReference type="STRING" id="465817.ETA_08730"/>
<evidence type="ECO:0000313" key="2">
    <source>
        <dbReference type="Proteomes" id="UP000001726"/>
    </source>
</evidence>
<dbReference type="InterPro" id="IPR057807">
    <property type="entry name" value="YxiF"/>
</dbReference>
<dbReference type="Pfam" id="PF24715">
    <property type="entry name" value="YxiF"/>
    <property type="match status" value="1"/>
</dbReference>
<evidence type="ECO:0000313" key="1">
    <source>
        <dbReference type="EMBL" id="CAO95919.1"/>
    </source>
</evidence>
<name>B2VCN2_ERWT9</name>